<evidence type="ECO:0000313" key="2">
    <source>
        <dbReference type="EMBL" id="KAF2182874.1"/>
    </source>
</evidence>
<keyword evidence="1" id="KW-0472">Membrane</keyword>
<dbReference type="InterPro" id="IPR046536">
    <property type="entry name" value="DUF6601"/>
</dbReference>
<organism evidence="2 3">
    <name type="scientific">Zopfia rhizophila CBS 207.26</name>
    <dbReference type="NCBI Taxonomy" id="1314779"/>
    <lineage>
        <taxon>Eukaryota</taxon>
        <taxon>Fungi</taxon>
        <taxon>Dikarya</taxon>
        <taxon>Ascomycota</taxon>
        <taxon>Pezizomycotina</taxon>
        <taxon>Dothideomycetes</taxon>
        <taxon>Dothideomycetes incertae sedis</taxon>
        <taxon>Zopfiaceae</taxon>
        <taxon>Zopfia</taxon>
    </lineage>
</organism>
<dbReference type="PANTHER" id="PTHR34414:SF1">
    <property type="entry name" value="SUBTILISIN-LIKE SERINE PROTEASE"/>
    <property type="match status" value="1"/>
</dbReference>
<feature type="transmembrane region" description="Helical" evidence="1">
    <location>
        <begin position="312"/>
        <end position="338"/>
    </location>
</feature>
<feature type="transmembrane region" description="Helical" evidence="1">
    <location>
        <begin position="232"/>
        <end position="252"/>
    </location>
</feature>
<dbReference type="Pfam" id="PF20246">
    <property type="entry name" value="DUF6601"/>
    <property type="match status" value="1"/>
</dbReference>
<keyword evidence="1" id="KW-1133">Transmembrane helix</keyword>
<sequence>MSPLLIPFDSSVFTLHNGNDDDSTRPSHPPNFYPLLPASGYSKQHSWADLQVPVAGVNFLEHDLDVPRLNALHDGLNLICQEQPPQPLQRQKLRGREVVVTEDVEMHLVFYHMEQSLVLLIKPMPRYLLDPNFWQAHLLCSASQGSPSGLNPAAEGEKQDHVCDDSCHPKRKLYGLALGFMISYVGLIQTEGDFLQAKALYLLPEALLWEHWVKLVKQLLADSNRNNINKRYYYGEIPLFGLNLLCYARGWFPEGYKSSARDYSNFLRRNTEGLFALFAFFAIILTAMQVGLATPRLGGSPSFLDASWGFTVLSIVIPLAGVAFFGIGESILVVYRIWKRRRTWKKQRHTTGLE</sequence>
<dbReference type="Proteomes" id="UP000800200">
    <property type="component" value="Unassembled WGS sequence"/>
</dbReference>
<feature type="transmembrane region" description="Helical" evidence="1">
    <location>
        <begin position="273"/>
        <end position="292"/>
    </location>
</feature>
<dbReference type="EMBL" id="ML994646">
    <property type="protein sequence ID" value="KAF2182874.1"/>
    <property type="molecule type" value="Genomic_DNA"/>
</dbReference>
<gene>
    <name evidence="2" type="ORF">K469DRAFT_711596</name>
</gene>
<protein>
    <submittedName>
        <fullName evidence="2">Uncharacterized protein</fullName>
    </submittedName>
</protein>
<dbReference type="AlphaFoldDB" id="A0A6A6DTF8"/>
<evidence type="ECO:0000313" key="3">
    <source>
        <dbReference type="Proteomes" id="UP000800200"/>
    </source>
</evidence>
<reference evidence="2" key="1">
    <citation type="journal article" date="2020" name="Stud. Mycol.">
        <title>101 Dothideomycetes genomes: a test case for predicting lifestyles and emergence of pathogens.</title>
        <authorList>
            <person name="Haridas S."/>
            <person name="Albert R."/>
            <person name="Binder M."/>
            <person name="Bloem J."/>
            <person name="Labutti K."/>
            <person name="Salamov A."/>
            <person name="Andreopoulos B."/>
            <person name="Baker S."/>
            <person name="Barry K."/>
            <person name="Bills G."/>
            <person name="Bluhm B."/>
            <person name="Cannon C."/>
            <person name="Castanera R."/>
            <person name="Culley D."/>
            <person name="Daum C."/>
            <person name="Ezra D."/>
            <person name="Gonzalez J."/>
            <person name="Henrissat B."/>
            <person name="Kuo A."/>
            <person name="Liang C."/>
            <person name="Lipzen A."/>
            <person name="Lutzoni F."/>
            <person name="Magnuson J."/>
            <person name="Mondo S."/>
            <person name="Nolan M."/>
            <person name="Ohm R."/>
            <person name="Pangilinan J."/>
            <person name="Park H.-J."/>
            <person name="Ramirez L."/>
            <person name="Alfaro M."/>
            <person name="Sun H."/>
            <person name="Tritt A."/>
            <person name="Yoshinaga Y."/>
            <person name="Zwiers L.-H."/>
            <person name="Turgeon B."/>
            <person name="Goodwin S."/>
            <person name="Spatafora J."/>
            <person name="Crous P."/>
            <person name="Grigoriev I."/>
        </authorList>
    </citation>
    <scope>NUCLEOTIDE SEQUENCE</scope>
    <source>
        <strain evidence="2">CBS 207.26</strain>
    </source>
</reference>
<evidence type="ECO:0000256" key="1">
    <source>
        <dbReference type="SAM" id="Phobius"/>
    </source>
</evidence>
<keyword evidence="3" id="KW-1185">Reference proteome</keyword>
<dbReference type="PANTHER" id="PTHR34414">
    <property type="entry name" value="HET DOMAIN-CONTAINING PROTEIN-RELATED"/>
    <property type="match status" value="1"/>
</dbReference>
<proteinExistence type="predicted"/>
<dbReference type="OrthoDB" id="5086500at2759"/>
<name>A0A6A6DTF8_9PEZI</name>
<keyword evidence="1" id="KW-0812">Transmembrane</keyword>
<accession>A0A6A6DTF8</accession>